<feature type="compositionally biased region" description="Low complexity" evidence="1">
    <location>
        <begin position="423"/>
        <end position="433"/>
    </location>
</feature>
<keyword evidence="2" id="KW-0812">Transmembrane</keyword>
<comment type="caution">
    <text evidence="3">The sequence shown here is derived from an EMBL/GenBank/DDBJ whole genome shotgun (WGS) entry which is preliminary data.</text>
</comment>
<proteinExistence type="predicted"/>
<evidence type="ECO:0000313" key="4">
    <source>
        <dbReference type="Proteomes" id="UP001189429"/>
    </source>
</evidence>
<keyword evidence="2" id="KW-1133">Transmembrane helix</keyword>
<keyword evidence="2" id="KW-0472">Membrane</keyword>
<dbReference type="Proteomes" id="UP001189429">
    <property type="component" value="Unassembled WGS sequence"/>
</dbReference>
<dbReference type="EMBL" id="CAUYUJ010001568">
    <property type="protein sequence ID" value="CAK0796543.1"/>
    <property type="molecule type" value="Genomic_DNA"/>
</dbReference>
<accession>A0ABN9PTM6</accession>
<reference evidence="3" key="1">
    <citation type="submission" date="2023-10" db="EMBL/GenBank/DDBJ databases">
        <authorList>
            <person name="Chen Y."/>
            <person name="Shah S."/>
            <person name="Dougan E. K."/>
            <person name="Thang M."/>
            <person name="Chan C."/>
        </authorList>
    </citation>
    <scope>NUCLEOTIDE SEQUENCE [LARGE SCALE GENOMIC DNA]</scope>
</reference>
<gene>
    <name evidence="3" type="ORF">PCOR1329_LOCUS5904</name>
</gene>
<keyword evidence="4" id="KW-1185">Reference proteome</keyword>
<evidence type="ECO:0000256" key="1">
    <source>
        <dbReference type="SAM" id="MobiDB-lite"/>
    </source>
</evidence>
<evidence type="ECO:0008006" key="5">
    <source>
        <dbReference type="Google" id="ProtNLM"/>
    </source>
</evidence>
<sequence length="496" mass="54479">MSNSSWFQVDYPLEVGHGEVRAPNIIRRVVTVSMCVAAAFWWAVKSNILVSMSSFAKAIRELVLPPDLLTPLDKRAQRDLDEVRGARFHTAVHVILPPLVVVNICHAIVQMSTGRPLYECMGKLWLVLIREFLARYCSHFSPRVIASVYKASMSVFVVQMLLVEGPSGIPGRVMAGIVLLDCSVSLKHNVLFSAIYCFVTWKRQAQGGLPVAESLGHVMQEIHTCVFVCSILLLVEAGDRGRIRASVLSRQSGTAQQAVQRMLSAFCDAQLHIGPEMQIFTHSRPLVHFLGSGAGDVDTQDAFRGDCFLRHVTASDQQRFQEFLAATSALQSEGGDAHARAAGAPASIQVSLQSRGGGSVPVELFVVALPDLDDTLGFLMASERPGCFRGRRAWMRRGPSRWGHGPGRPSLPRLLVRRPRPSRPGSPRSAARRTIAPRHRARCARPAGEGRRRTLVAHVLLLVLLGLVRVPVLVLLWAPRRGNGRGSRRVPAARLQ</sequence>
<evidence type="ECO:0000256" key="2">
    <source>
        <dbReference type="SAM" id="Phobius"/>
    </source>
</evidence>
<organism evidence="3 4">
    <name type="scientific">Prorocentrum cordatum</name>
    <dbReference type="NCBI Taxonomy" id="2364126"/>
    <lineage>
        <taxon>Eukaryota</taxon>
        <taxon>Sar</taxon>
        <taxon>Alveolata</taxon>
        <taxon>Dinophyceae</taxon>
        <taxon>Prorocentrales</taxon>
        <taxon>Prorocentraceae</taxon>
        <taxon>Prorocentrum</taxon>
    </lineage>
</organism>
<name>A0ABN9PTM6_9DINO</name>
<feature type="region of interest" description="Disordered" evidence="1">
    <location>
        <begin position="399"/>
        <end position="448"/>
    </location>
</feature>
<evidence type="ECO:0000313" key="3">
    <source>
        <dbReference type="EMBL" id="CAK0796543.1"/>
    </source>
</evidence>
<feature type="transmembrane region" description="Helical" evidence="2">
    <location>
        <begin position="455"/>
        <end position="478"/>
    </location>
</feature>
<protein>
    <recommendedName>
        <fullName evidence="5">Protein RFT1 homolog</fullName>
    </recommendedName>
</protein>